<dbReference type="EMBL" id="KB445554">
    <property type="protein sequence ID" value="EMC97402.1"/>
    <property type="molecule type" value="Genomic_DNA"/>
</dbReference>
<dbReference type="Proteomes" id="UP000011761">
    <property type="component" value="Unassembled WGS sequence"/>
</dbReference>
<feature type="region of interest" description="Disordered" evidence="2">
    <location>
        <begin position="632"/>
        <end position="651"/>
    </location>
</feature>
<dbReference type="GeneID" id="19114456"/>
<evidence type="ECO:0000313" key="4">
    <source>
        <dbReference type="EMBL" id="EMC97402.1"/>
    </source>
</evidence>
<gene>
    <name evidence="4" type="ORF">BAUCODRAFT_451341</name>
</gene>
<feature type="region of interest" description="Disordered" evidence="2">
    <location>
        <begin position="424"/>
        <end position="473"/>
    </location>
</feature>
<evidence type="ECO:0000256" key="1">
    <source>
        <dbReference type="PROSITE-ProRule" id="PRU00176"/>
    </source>
</evidence>
<protein>
    <recommendedName>
        <fullName evidence="3">RRM domain-containing protein</fullName>
    </recommendedName>
</protein>
<dbReference type="SUPFAM" id="SSF54928">
    <property type="entry name" value="RNA-binding domain, RBD"/>
    <property type="match status" value="1"/>
</dbReference>
<dbReference type="InterPro" id="IPR000504">
    <property type="entry name" value="RRM_dom"/>
</dbReference>
<dbReference type="HOGENOM" id="CLU_420893_0_0_1"/>
<accession>M2LSF1</accession>
<evidence type="ECO:0000259" key="3">
    <source>
        <dbReference type="PROSITE" id="PS50102"/>
    </source>
</evidence>
<feature type="domain" description="RRM" evidence="3">
    <location>
        <begin position="302"/>
        <end position="385"/>
    </location>
</feature>
<evidence type="ECO:0000313" key="5">
    <source>
        <dbReference type="Proteomes" id="UP000011761"/>
    </source>
</evidence>
<dbReference type="Gene3D" id="3.30.70.330">
    <property type="match status" value="1"/>
</dbReference>
<dbReference type="InterPro" id="IPR035979">
    <property type="entry name" value="RBD_domain_sf"/>
</dbReference>
<dbReference type="AlphaFoldDB" id="M2LSF1"/>
<dbReference type="STRING" id="717646.M2LSF1"/>
<keyword evidence="1" id="KW-0694">RNA-binding</keyword>
<dbReference type="InterPro" id="IPR012677">
    <property type="entry name" value="Nucleotide-bd_a/b_plait_sf"/>
</dbReference>
<dbReference type="OrthoDB" id="417481at2759"/>
<dbReference type="OMA" id="SMENARH"/>
<dbReference type="GO" id="GO:0003723">
    <property type="term" value="F:RNA binding"/>
    <property type="evidence" value="ECO:0007669"/>
    <property type="project" value="UniProtKB-UniRule"/>
</dbReference>
<proteinExistence type="predicted"/>
<dbReference type="eggNOG" id="KOG4660">
    <property type="taxonomic scope" value="Eukaryota"/>
</dbReference>
<dbReference type="KEGG" id="bcom:BAUCODRAFT_451341"/>
<sequence>MKQTAPPDGHRRDYYICFDDLRDTSHAQDAAQSAQLGGPINFISQPEYAAVPDGAVAQNKSSFFDGQVKFLVSFTGKTPDYDGEKACKVVKGEAEKFGELLAFKQEEVAAWPNLEFRAEYFKVTDARKALREASKDGPLIVGKWVIVAEEIQLLEHKKPTAKGFIFGDPAKVKASEYTVLAVRTPPTEDQAGEWVSPTGRTTAYYDENGEMAPGKPAVIVPKVGNGQAVLISPAGVNTPERGQRWFSAPSPHTPSPYVALEPRSDSWDGRVEYYQRTPHSDTISGPTAVDLVKIEKGYDVRTTVMLRNVPNKMQARDLKRIMDTVSFGKYDFSYLRIDFSKNTNVGYAFVNFEDPADIIPFVQHWRGRRWIENHPRTADMSYATIQGLDCLIDKFRNSSVIVESPDHRPKLWFTARTASADKPEDIGTEMEFPPVDNPSKMQRSMENARHVGLYQPQSGHGSRERSRGSQFDRGTPAQMREEAYNNTSPLHQGYQYNNSYAHNGFQDPAYTMAPPQFFPNGYPMGYNQNMIAPYYNGVNMQAPAYYPNGWSMEPFAAAYQQGQQHGHHNGFKAPRFVQGANPTFGMGPGTPASRRRNVSNGRLGGRPRLTIAAAGSAQGPTGGPQLQILTEEDIEGGYNNTPGPHYYPKYK</sequence>
<dbReference type="PROSITE" id="PS50102">
    <property type="entry name" value="RRM"/>
    <property type="match status" value="1"/>
</dbReference>
<dbReference type="RefSeq" id="XP_007675802.1">
    <property type="nucleotide sequence ID" value="XM_007677612.1"/>
</dbReference>
<feature type="region of interest" description="Disordered" evidence="2">
    <location>
        <begin position="565"/>
        <end position="606"/>
    </location>
</feature>
<reference evidence="4 5" key="1">
    <citation type="journal article" date="2012" name="PLoS Pathog.">
        <title>Diverse lifestyles and strategies of plant pathogenesis encoded in the genomes of eighteen Dothideomycetes fungi.</title>
        <authorList>
            <person name="Ohm R.A."/>
            <person name="Feau N."/>
            <person name="Henrissat B."/>
            <person name="Schoch C.L."/>
            <person name="Horwitz B.A."/>
            <person name="Barry K.W."/>
            <person name="Condon B.J."/>
            <person name="Copeland A.C."/>
            <person name="Dhillon B."/>
            <person name="Glaser F."/>
            <person name="Hesse C.N."/>
            <person name="Kosti I."/>
            <person name="LaButti K."/>
            <person name="Lindquist E.A."/>
            <person name="Lucas S."/>
            <person name="Salamov A.A."/>
            <person name="Bradshaw R.E."/>
            <person name="Ciuffetti L."/>
            <person name="Hamelin R.C."/>
            <person name="Kema G.H.J."/>
            <person name="Lawrence C."/>
            <person name="Scott J.A."/>
            <person name="Spatafora J.W."/>
            <person name="Turgeon B.G."/>
            <person name="de Wit P.J.G.M."/>
            <person name="Zhong S."/>
            <person name="Goodwin S.B."/>
            <person name="Grigoriev I.V."/>
        </authorList>
    </citation>
    <scope>NUCLEOTIDE SEQUENCE [LARGE SCALE GENOMIC DNA]</scope>
    <source>
        <strain evidence="4 5">UAMH 10762</strain>
    </source>
</reference>
<dbReference type="InterPro" id="IPR007201">
    <property type="entry name" value="Mei2-like_Rrm_C"/>
</dbReference>
<keyword evidence="5" id="KW-1185">Reference proteome</keyword>
<organism evidence="4 5">
    <name type="scientific">Baudoinia panamericana (strain UAMH 10762)</name>
    <name type="common">Angels' share fungus</name>
    <name type="synonym">Baudoinia compniacensis (strain UAMH 10762)</name>
    <dbReference type="NCBI Taxonomy" id="717646"/>
    <lineage>
        <taxon>Eukaryota</taxon>
        <taxon>Fungi</taxon>
        <taxon>Dikarya</taxon>
        <taxon>Ascomycota</taxon>
        <taxon>Pezizomycotina</taxon>
        <taxon>Dothideomycetes</taxon>
        <taxon>Dothideomycetidae</taxon>
        <taxon>Mycosphaerellales</taxon>
        <taxon>Teratosphaeriaceae</taxon>
        <taxon>Baudoinia</taxon>
    </lineage>
</organism>
<name>M2LSF1_BAUPA</name>
<evidence type="ECO:0000256" key="2">
    <source>
        <dbReference type="SAM" id="MobiDB-lite"/>
    </source>
</evidence>
<dbReference type="Pfam" id="PF04059">
    <property type="entry name" value="RRM_2"/>
    <property type="match status" value="1"/>
</dbReference>